<gene>
    <name evidence="1" type="ORF">SASPL_116826</name>
</gene>
<evidence type="ECO:0000313" key="2">
    <source>
        <dbReference type="Proteomes" id="UP000298416"/>
    </source>
</evidence>
<reference evidence="1" key="2">
    <citation type="submission" date="2020-08" db="EMBL/GenBank/DDBJ databases">
        <title>Plant Genome Project.</title>
        <authorList>
            <person name="Zhang R.-G."/>
        </authorList>
    </citation>
    <scope>NUCLEOTIDE SEQUENCE</scope>
    <source>
        <strain evidence="1">Huo1</strain>
        <tissue evidence="1">Leaf</tissue>
    </source>
</reference>
<proteinExistence type="predicted"/>
<evidence type="ECO:0000313" key="1">
    <source>
        <dbReference type="EMBL" id="KAG6420302.1"/>
    </source>
</evidence>
<dbReference type="EMBL" id="PNBA02000006">
    <property type="protein sequence ID" value="KAG6420302.1"/>
    <property type="molecule type" value="Genomic_DNA"/>
</dbReference>
<name>A0A8X8ZVR2_SALSN</name>
<comment type="caution">
    <text evidence="1">The sequence shown here is derived from an EMBL/GenBank/DDBJ whole genome shotgun (WGS) entry which is preliminary data.</text>
</comment>
<dbReference type="Proteomes" id="UP000298416">
    <property type="component" value="Unassembled WGS sequence"/>
</dbReference>
<keyword evidence="2" id="KW-1185">Reference proteome</keyword>
<organism evidence="1">
    <name type="scientific">Salvia splendens</name>
    <name type="common">Scarlet sage</name>
    <dbReference type="NCBI Taxonomy" id="180675"/>
    <lineage>
        <taxon>Eukaryota</taxon>
        <taxon>Viridiplantae</taxon>
        <taxon>Streptophyta</taxon>
        <taxon>Embryophyta</taxon>
        <taxon>Tracheophyta</taxon>
        <taxon>Spermatophyta</taxon>
        <taxon>Magnoliopsida</taxon>
        <taxon>eudicotyledons</taxon>
        <taxon>Gunneridae</taxon>
        <taxon>Pentapetalae</taxon>
        <taxon>asterids</taxon>
        <taxon>lamiids</taxon>
        <taxon>Lamiales</taxon>
        <taxon>Lamiaceae</taxon>
        <taxon>Nepetoideae</taxon>
        <taxon>Mentheae</taxon>
        <taxon>Salviinae</taxon>
        <taxon>Salvia</taxon>
        <taxon>Salvia subgen. Calosphace</taxon>
        <taxon>core Calosphace</taxon>
    </lineage>
</organism>
<sequence>MFLAPEEDSGDELAVVFASSGDSVAGILCICIIYEDNTNGWDEKSICSVDRARFVSDGMADPASFDIDQVECHSVNLF</sequence>
<protein>
    <submittedName>
        <fullName evidence="1">Uncharacterized protein</fullName>
    </submittedName>
</protein>
<dbReference type="AlphaFoldDB" id="A0A8X8ZVR2"/>
<reference evidence="1" key="1">
    <citation type="submission" date="2018-01" db="EMBL/GenBank/DDBJ databases">
        <authorList>
            <person name="Mao J.F."/>
        </authorList>
    </citation>
    <scope>NUCLEOTIDE SEQUENCE</scope>
    <source>
        <strain evidence="1">Huo1</strain>
        <tissue evidence="1">Leaf</tissue>
    </source>
</reference>
<accession>A0A8X8ZVR2</accession>